<keyword evidence="2" id="KW-1185">Reference proteome</keyword>
<dbReference type="PANTHER" id="PTHR31065:SF46">
    <property type="entry name" value="PLATZ TRANSCRIPTION FACTOR FAMILY PROTEIN-RELATED"/>
    <property type="match status" value="1"/>
</dbReference>
<gene>
    <name evidence="3" type="primary">LOC111015821</name>
</gene>
<dbReference type="KEGG" id="mcha:111015821"/>
<dbReference type="AlphaFoldDB" id="A0A6J1D082"/>
<proteinExistence type="predicted"/>
<dbReference type="RefSeq" id="XP_022146672.1">
    <property type="nucleotide sequence ID" value="XM_022290980.1"/>
</dbReference>
<dbReference type="PANTHER" id="PTHR31065">
    <property type="entry name" value="PLATZ TRANSCRIPTION FACTOR FAMILY PROTEIN"/>
    <property type="match status" value="1"/>
</dbReference>
<evidence type="ECO:0000313" key="2">
    <source>
        <dbReference type="Proteomes" id="UP000504603"/>
    </source>
</evidence>
<organism evidence="2 3">
    <name type="scientific">Momordica charantia</name>
    <name type="common">Bitter gourd</name>
    <name type="synonym">Balsam pear</name>
    <dbReference type="NCBI Taxonomy" id="3673"/>
    <lineage>
        <taxon>Eukaryota</taxon>
        <taxon>Viridiplantae</taxon>
        <taxon>Streptophyta</taxon>
        <taxon>Embryophyta</taxon>
        <taxon>Tracheophyta</taxon>
        <taxon>Spermatophyta</taxon>
        <taxon>Magnoliopsida</taxon>
        <taxon>eudicotyledons</taxon>
        <taxon>Gunneridae</taxon>
        <taxon>Pentapetalae</taxon>
        <taxon>rosids</taxon>
        <taxon>fabids</taxon>
        <taxon>Cucurbitales</taxon>
        <taxon>Cucurbitaceae</taxon>
        <taxon>Momordiceae</taxon>
        <taxon>Momordica</taxon>
    </lineage>
</organism>
<dbReference type="OrthoDB" id="1908108at2759"/>
<feature type="region of interest" description="Disordered" evidence="1">
    <location>
        <begin position="1"/>
        <end position="23"/>
    </location>
</feature>
<dbReference type="Pfam" id="PF04640">
    <property type="entry name" value="PLATZ"/>
    <property type="match status" value="1"/>
</dbReference>
<reference evidence="3" key="1">
    <citation type="submission" date="2025-08" db="UniProtKB">
        <authorList>
            <consortium name="RefSeq"/>
        </authorList>
    </citation>
    <scope>IDENTIFICATION</scope>
    <source>
        <strain evidence="3">OHB3-1</strain>
    </source>
</reference>
<dbReference type="Proteomes" id="UP000504603">
    <property type="component" value="Unplaced"/>
</dbReference>
<dbReference type="GeneID" id="111015821"/>
<evidence type="ECO:0000313" key="3">
    <source>
        <dbReference type="RefSeq" id="XP_022146672.1"/>
    </source>
</evidence>
<evidence type="ECO:0000256" key="1">
    <source>
        <dbReference type="SAM" id="MobiDB-lite"/>
    </source>
</evidence>
<accession>A0A6J1D082</accession>
<sequence>MVRMRESSSTYGGGGGGGDGGDEEEEMMMMMMMKPAWLEGLISHTFFGPCLVHDSRRKNDKNVFCLSCCLSICPHCLPSHRSHPLLQIRRYVYHDVVRLGDLEKLIDCSYIQPYTINGAKVIFLNHRPQSRPCKAPSNVCLTCDRILQDPFHFCSLSCKVDHMVFEGADLSSILFRFDESDFAFSQFEGLRMDGSEVTDDDAQIAPNFDSLQCKGLSYSTSNEATSNSVLSREPEIAMKKKKKSNGFLPGIVLSLGNRRKGAPQRAPLS</sequence>
<protein>
    <submittedName>
        <fullName evidence="3">Uncharacterized protein LOC111015821</fullName>
    </submittedName>
</protein>
<dbReference type="InterPro" id="IPR006734">
    <property type="entry name" value="PLATZ"/>
</dbReference>
<name>A0A6J1D082_MOMCH</name>